<evidence type="ECO:0000256" key="1">
    <source>
        <dbReference type="ARBA" id="ARBA00008239"/>
    </source>
</evidence>
<keyword evidence="5" id="KW-1185">Reference proteome</keyword>
<dbReference type="EMBL" id="JANBPY010003250">
    <property type="protein sequence ID" value="KAJ1952286.1"/>
    <property type="molecule type" value="Genomic_DNA"/>
</dbReference>
<dbReference type="Gene3D" id="1.20.120.790">
    <property type="entry name" value="Heat shock protein 90, C-terminal domain"/>
    <property type="match status" value="1"/>
</dbReference>
<sequence>TTAEILLDTATLQSGYDLQDIPSFTGKIETFMRRMLDVDEQAKADVPIKPAPEVKGPEDDDDDADDHEDQVLDFDELVDKSDGQGEFDVEEEQESEDTDTASKHDEL</sequence>
<dbReference type="AlphaFoldDB" id="A0A9W8DYS3"/>
<dbReference type="GO" id="GO:0051082">
    <property type="term" value="F:unfolded protein binding"/>
    <property type="evidence" value="ECO:0007669"/>
    <property type="project" value="InterPro"/>
</dbReference>
<proteinExistence type="inferred from homology"/>
<dbReference type="InterPro" id="IPR001404">
    <property type="entry name" value="Hsp90_fam"/>
</dbReference>
<comment type="caution">
    <text evidence="4">The sequence shown here is derived from an EMBL/GenBank/DDBJ whole genome shotgun (WGS) entry which is preliminary data.</text>
</comment>
<evidence type="ECO:0000313" key="4">
    <source>
        <dbReference type="EMBL" id="KAJ1952286.1"/>
    </source>
</evidence>
<dbReference type="Proteomes" id="UP001150925">
    <property type="component" value="Unassembled WGS sequence"/>
</dbReference>
<protein>
    <submittedName>
        <fullName evidence="4">Uncharacterized protein</fullName>
    </submittedName>
</protein>
<dbReference type="GO" id="GO:0005524">
    <property type="term" value="F:ATP binding"/>
    <property type="evidence" value="ECO:0007669"/>
    <property type="project" value="InterPro"/>
</dbReference>
<reference evidence="4" key="1">
    <citation type="submission" date="2022-07" db="EMBL/GenBank/DDBJ databases">
        <title>Phylogenomic reconstructions and comparative analyses of Kickxellomycotina fungi.</title>
        <authorList>
            <person name="Reynolds N.K."/>
            <person name="Stajich J.E."/>
            <person name="Barry K."/>
            <person name="Grigoriev I.V."/>
            <person name="Crous P."/>
            <person name="Smith M.E."/>
        </authorList>
    </citation>
    <scope>NUCLEOTIDE SEQUENCE</scope>
    <source>
        <strain evidence="4">RSA 1196</strain>
    </source>
</reference>
<feature type="region of interest" description="Disordered" evidence="3">
    <location>
        <begin position="41"/>
        <end position="107"/>
    </location>
</feature>
<dbReference type="InterPro" id="IPR037196">
    <property type="entry name" value="HSP90_C"/>
</dbReference>
<evidence type="ECO:0000256" key="2">
    <source>
        <dbReference type="ARBA" id="ARBA00023186"/>
    </source>
</evidence>
<comment type="similarity">
    <text evidence="1">Belongs to the heat shock protein 90 family.</text>
</comment>
<feature type="compositionally biased region" description="Acidic residues" evidence="3">
    <location>
        <begin position="85"/>
        <end position="99"/>
    </location>
</feature>
<feature type="non-terminal residue" evidence="4">
    <location>
        <position position="1"/>
    </location>
</feature>
<name>A0A9W8DYS3_9FUNG</name>
<organism evidence="4 5">
    <name type="scientific">Dispira parvispora</name>
    <dbReference type="NCBI Taxonomy" id="1520584"/>
    <lineage>
        <taxon>Eukaryota</taxon>
        <taxon>Fungi</taxon>
        <taxon>Fungi incertae sedis</taxon>
        <taxon>Zoopagomycota</taxon>
        <taxon>Kickxellomycotina</taxon>
        <taxon>Dimargaritomycetes</taxon>
        <taxon>Dimargaritales</taxon>
        <taxon>Dimargaritaceae</taxon>
        <taxon>Dispira</taxon>
    </lineage>
</organism>
<dbReference type="Pfam" id="PF00183">
    <property type="entry name" value="HSP90"/>
    <property type="match status" value="1"/>
</dbReference>
<dbReference type="GO" id="GO:0016887">
    <property type="term" value="F:ATP hydrolysis activity"/>
    <property type="evidence" value="ECO:0007669"/>
    <property type="project" value="InterPro"/>
</dbReference>
<gene>
    <name evidence="4" type="ORF">IWQ62_006259</name>
</gene>
<evidence type="ECO:0000256" key="3">
    <source>
        <dbReference type="SAM" id="MobiDB-lite"/>
    </source>
</evidence>
<keyword evidence="2" id="KW-0143">Chaperone</keyword>
<accession>A0A9W8DYS3</accession>
<feature type="compositionally biased region" description="Acidic residues" evidence="3">
    <location>
        <begin position="58"/>
        <end position="76"/>
    </location>
</feature>
<evidence type="ECO:0000313" key="5">
    <source>
        <dbReference type="Proteomes" id="UP001150925"/>
    </source>
</evidence>
<dbReference type="GO" id="GO:0140662">
    <property type="term" value="F:ATP-dependent protein folding chaperone"/>
    <property type="evidence" value="ECO:0007669"/>
    <property type="project" value="InterPro"/>
</dbReference>